<dbReference type="VEuPathDB" id="FungiDB:PV08_05918"/>
<dbReference type="RefSeq" id="XP_016236084.1">
    <property type="nucleotide sequence ID" value="XM_016380257.1"/>
</dbReference>
<dbReference type="OrthoDB" id="5423818at2759"/>
<dbReference type="EMBL" id="KN847495">
    <property type="protein sequence ID" value="KIW15868.1"/>
    <property type="molecule type" value="Genomic_DNA"/>
</dbReference>
<protein>
    <recommendedName>
        <fullName evidence="4">Transcription factor domain-containing protein</fullName>
    </recommendedName>
</protein>
<keyword evidence="3" id="KW-1185">Reference proteome</keyword>
<dbReference type="HOGENOM" id="CLU_052856_0_0_1"/>
<evidence type="ECO:0000313" key="2">
    <source>
        <dbReference type="EMBL" id="KIW15868.1"/>
    </source>
</evidence>
<evidence type="ECO:0000256" key="1">
    <source>
        <dbReference type="SAM" id="MobiDB-lite"/>
    </source>
</evidence>
<dbReference type="AlphaFoldDB" id="A0A0D2BA47"/>
<dbReference type="GeneID" id="27333001"/>
<sequence>MTSPAIRERNFINITGEPNAGRHARRIHVRRTVMKNYHRQRRQKKKLPSKQGPAASSLGSEQATQSSSPYSSNLSLLDGRSPNEVVLDPAASSLFRAKAHDNPIHAQISTSIIRFLCGLVVKARQSICHVGFIHHAALEAESPSNHFLATCRDILSSHHDSTAPSPSSPALWERVHVAQEDIYVTCAQMNNWQLLSAAQAITLYILARFRNGKDDRFPHMDIALLFTLRKVFSHLKADYLSDGYHNRKCGPPAIPTSSWRDWIFHESVSRTATVYFLLTVVVSMDFGIECDQADRWRVEDMLLPGAKASWEARDEVAWRSSTSVSGNVDRLPFTLRLGDLASVDSSSGLQAQIAAWQEELDEFGMVITLAGQMLMD</sequence>
<accession>A0A0D2BA47</accession>
<dbReference type="Proteomes" id="UP000053328">
    <property type="component" value="Unassembled WGS sequence"/>
</dbReference>
<name>A0A0D2BA47_9EURO</name>
<organism evidence="2 3">
    <name type="scientific">Exophiala spinifera</name>
    <dbReference type="NCBI Taxonomy" id="91928"/>
    <lineage>
        <taxon>Eukaryota</taxon>
        <taxon>Fungi</taxon>
        <taxon>Dikarya</taxon>
        <taxon>Ascomycota</taxon>
        <taxon>Pezizomycotina</taxon>
        <taxon>Eurotiomycetes</taxon>
        <taxon>Chaetothyriomycetidae</taxon>
        <taxon>Chaetothyriales</taxon>
        <taxon>Herpotrichiellaceae</taxon>
        <taxon>Exophiala</taxon>
    </lineage>
</organism>
<feature type="compositionally biased region" description="Basic residues" evidence="1">
    <location>
        <begin position="33"/>
        <end position="48"/>
    </location>
</feature>
<reference evidence="2 3" key="1">
    <citation type="submission" date="2015-01" db="EMBL/GenBank/DDBJ databases">
        <title>The Genome Sequence of Exophiala spinifera CBS89968.</title>
        <authorList>
            <consortium name="The Broad Institute Genomics Platform"/>
            <person name="Cuomo C."/>
            <person name="de Hoog S."/>
            <person name="Gorbushina A."/>
            <person name="Stielow B."/>
            <person name="Teixiera M."/>
            <person name="Abouelleil A."/>
            <person name="Chapman S.B."/>
            <person name="Priest M."/>
            <person name="Young S.K."/>
            <person name="Wortman J."/>
            <person name="Nusbaum C."/>
            <person name="Birren B."/>
        </authorList>
    </citation>
    <scope>NUCLEOTIDE SEQUENCE [LARGE SCALE GENOMIC DNA]</scope>
    <source>
        <strain evidence="2 3">CBS 89968</strain>
    </source>
</reference>
<evidence type="ECO:0008006" key="4">
    <source>
        <dbReference type="Google" id="ProtNLM"/>
    </source>
</evidence>
<evidence type="ECO:0000313" key="3">
    <source>
        <dbReference type="Proteomes" id="UP000053328"/>
    </source>
</evidence>
<gene>
    <name evidence="2" type="ORF">PV08_05918</name>
</gene>
<feature type="region of interest" description="Disordered" evidence="1">
    <location>
        <begin position="33"/>
        <end position="75"/>
    </location>
</feature>
<proteinExistence type="predicted"/>
<feature type="compositionally biased region" description="Low complexity" evidence="1">
    <location>
        <begin position="66"/>
        <end position="75"/>
    </location>
</feature>